<reference evidence="2 3" key="1">
    <citation type="journal article" date="2024" name="bioRxiv">
        <title>Comparative genomics of Cryptococcus and Kwoniella reveals pathogenesis evolution and contrasting karyotype dynamics via intercentromeric recombination or chromosome fusion.</title>
        <authorList>
            <person name="Coelho M.A."/>
            <person name="David-Palma M."/>
            <person name="Shea T."/>
            <person name="Bowers K."/>
            <person name="McGinley-Smith S."/>
            <person name="Mohammad A.W."/>
            <person name="Gnirke A."/>
            <person name="Yurkov A.M."/>
            <person name="Nowrousian M."/>
            <person name="Sun S."/>
            <person name="Cuomo C.A."/>
            <person name="Heitman J."/>
        </authorList>
    </citation>
    <scope>NUCLEOTIDE SEQUENCE [LARGE SCALE GENOMIC DNA]</scope>
    <source>
        <strain evidence="2 3">CBS 13917</strain>
    </source>
</reference>
<feature type="transmembrane region" description="Helical" evidence="1">
    <location>
        <begin position="22"/>
        <end position="45"/>
    </location>
</feature>
<sequence>MVGQRAQIKKAPHALPTRLEKIYMGVAFFEAMVIFAIAFTVFGLIEANVRANGAKVRTVPVYLAIFILAQ</sequence>
<proteinExistence type="predicted"/>
<keyword evidence="1" id="KW-0472">Membrane</keyword>
<dbReference type="KEGG" id="kne:92181168"/>
<accession>A0AAW0YPJ5</accession>
<dbReference type="RefSeq" id="XP_066802394.1">
    <property type="nucleotide sequence ID" value="XM_066947015.1"/>
</dbReference>
<keyword evidence="3" id="KW-1185">Reference proteome</keyword>
<evidence type="ECO:0000313" key="2">
    <source>
        <dbReference type="EMBL" id="KAK8853208.1"/>
    </source>
</evidence>
<organism evidence="2 3">
    <name type="scientific">Kwoniella newhampshirensis</name>
    <dbReference type="NCBI Taxonomy" id="1651941"/>
    <lineage>
        <taxon>Eukaryota</taxon>
        <taxon>Fungi</taxon>
        <taxon>Dikarya</taxon>
        <taxon>Basidiomycota</taxon>
        <taxon>Agaricomycotina</taxon>
        <taxon>Tremellomycetes</taxon>
        <taxon>Tremellales</taxon>
        <taxon>Cryptococcaceae</taxon>
        <taxon>Kwoniella</taxon>
    </lineage>
</organism>
<keyword evidence="1" id="KW-1133">Transmembrane helix</keyword>
<evidence type="ECO:0000256" key="1">
    <source>
        <dbReference type="SAM" id="Phobius"/>
    </source>
</evidence>
<name>A0AAW0YPJ5_9TREE</name>
<dbReference type="GeneID" id="92181168"/>
<dbReference type="Proteomes" id="UP001388673">
    <property type="component" value="Unassembled WGS sequence"/>
</dbReference>
<protein>
    <recommendedName>
        <fullName evidence="4">Aquaporin</fullName>
    </recommendedName>
</protein>
<comment type="caution">
    <text evidence="2">The sequence shown here is derived from an EMBL/GenBank/DDBJ whole genome shotgun (WGS) entry which is preliminary data.</text>
</comment>
<evidence type="ECO:0000313" key="3">
    <source>
        <dbReference type="Proteomes" id="UP001388673"/>
    </source>
</evidence>
<dbReference type="AlphaFoldDB" id="A0AAW0YPJ5"/>
<keyword evidence="1" id="KW-0812">Transmembrane</keyword>
<dbReference type="EMBL" id="JBCAWK010000007">
    <property type="protein sequence ID" value="KAK8853208.1"/>
    <property type="molecule type" value="Genomic_DNA"/>
</dbReference>
<gene>
    <name evidence="2" type="ORF">IAR55_003910</name>
</gene>
<evidence type="ECO:0008006" key="4">
    <source>
        <dbReference type="Google" id="ProtNLM"/>
    </source>
</evidence>